<gene>
    <name evidence="1" type="ORF">IAQ67_11560</name>
</gene>
<dbReference type="InterPro" id="IPR010310">
    <property type="entry name" value="T7SS_ESAT-6-like"/>
</dbReference>
<dbReference type="InterPro" id="IPR036689">
    <property type="entry name" value="ESAT-6-like_sf"/>
</dbReference>
<evidence type="ECO:0000313" key="1">
    <source>
        <dbReference type="EMBL" id="QNR69591.1"/>
    </source>
</evidence>
<protein>
    <submittedName>
        <fullName evidence="1">WXG100 family type VII secretion target</fullName>
    </submittedName>
</protein>
<dbReference type="RefSeq" id="WP_190299246.1">
    <property type="nucleotide sequence ID" value="NZ_CP061172.1"/>
</dbReference>
<dbReference type="Pfam" id="PF06013">
    <property type="entry name" value="WXG100"/>
    <property type="match status" value="1"/>
</dbReference>
<dbReference type="SUPFAM" id="SSF140453">
    <property type="entry name" value="EsxAB dimer-like"/>
    <property type="match status" value="1"/>
</dbReference>
<dbReference type="AlphaFoldDB" id="A0A7H0YET3"/>
<organism evidence="1 2">
    <name type="scientific">Paenibacillus peoriae</name>
    <dbReference type="NCBI Taxonomy" id="59893"/>
    <lineage>
        <taxon>Bacteria</taxon>
        <taxon>Bacillati</taxon>
        <taxon>Bacillota</taxon>
        <taxon>Bacilli</taxon>
        <taxon>Bacillales</taxon>
        <taxon>Paenibacillaceae</taxon>
        <taxon>Paenibacillus</taxon>
    </lineage>
</organism>
<dbReference type="Proteomes" id="UP000516384">
    <property type="component" value="Chromosome"/>
</dbReference>
<accession>A0A7H0YET3</accession>
<dbReference type="NCBIfam" id="TIGR03930">
    <property type="entry name" value="WXG100_ESAT6"/>
    <property type="match status" value="1"/>
</dbReference>
<name>A0A7H0YET3_9BACL</name>
<dbReference type="Gene3D" id="1.10.287.850">
    <property type="entry name" value="HP0062-like domain"/>
    <property type="match status" value="1"/>
</dbReference>
<dbReference type="EMBL" id="CP061172">
    <property type="protein sequence ID" value="QNR69591.1"/>
    <property type="molecule type" value="Genomic_DNA"/>
</dbReference>
<proteinExistence type="predicted"/>
<reference evidence="1 2" key="1">
    <citation type="submission" date="2020-09" db="EMBL/GenBank/DDBJ databases">
        <title>Characterization of Paenibacillus peoriae strain ZF390 with broad-spectrum antimicrobial activity as a potential biocontrol agent.</title>
        <authorList>
            <person name="Li L."/>
            <person name="Zhao Y."/>
            <person name="Li B."/>
            <person name="Xie X."/>
        </authorList>
    </citation>
    <scope>NUCLEOTIDE SEQUENCE [LARGE SCALE GENOMIC DNA]</scope>
    <source>
        <strain evidence="1 2">ZF390</strain>
    </source>
</reference>
<sequence>MTTIKVTPEQLITVSKKFELAQQTAMQMNSQLSQQISFMERFWEGITKEQFYYRFQTSQKNMADFVTLTDSIARELRQHANKFRLTDMMEDGNLDPGCLPAPPNTCTVPVADTRNALQKSADSLTELGQDFVAANSERYEKKFDSVWSFLDYMSYGIPKGMYQGYMERAAKQNDSWNDMLNFGTFGVSGMIQGAFNPTNAWSKEHWANMIGTAGLFGGVSSVIKPKISLKTSIKYEGAVDLRQISSDGLRNELPLTDVQKTEIIQYTKSLDFPEDNIIMSRPGFYDDWNTGMMYDRFIINTDVLPAEHTGVGTLSANSRVSAKATIAHEIVGHYEAYKAGRAFELYDVTPDTFKRNFALDEAQASIRAARFAPDLTSIERMTLLRDAITRLKSADLHIRDIKGELYIEER</sequence>
<evidence type="ECO:0000313" key="2">
    <source>
        <dbReference type="Proteomes" id="UP000516384"/>
    </source>
</evidence>